<feature type="transmembrane region" description="Helical" evidence="7">
    <location>
        <begin position="152"/>
        <end position="172"/>
    </location>
</feature>
<sequence length="308" mass="34655">MSQSSPSRPKNLLQEPFSWLYSFWKFSRPHTIIGTSLSIFALYLITFDSRITPANFGQLMGSWLACLCGNIYIVGLNQLEDVAIDQINKPHLPIAAGEFSPQQGKWIVGITGILALLIAGGQGTWLLATVGISLVIGTAYSLPPMRLKRFPFWAAICIFTVRGVVVNLGIFLHFSQQNFIPPEVWALTLFIVVFTVAIAIFKDVPDMEGDKQYQITTFTLLLGNQAVFNLTLSVITFCYLAMIFAGIFWLPKVNSVFLVIAHLILLGLLWWRSRSVNLGAKQEIANFYQFIWKLFFLEYLLFPAAFLL</sequence>
<name>A0A941GXV4_9CHRO</name>
<dbReference type="PANTHER" id="PTHR43009">
    <property type="entry name" value="HOMOGENTISATE SOLANESYLTRANSFERASE, CHLOROPLASTIC"/>
    <property type="match status" value="1"/>
</dbReference>
<keyword evidence="6 7" id="KW-0472">Membrane</keyword>
<dbReference type="GO" id="GO:0016020">
    <property type="term" value="C:membrane"/>
    <property type="evidence" value="ECO:0007669"/>
    <property type="project" value="UniProtKB-SubCell"/>
</dbReference>
<dbReference type="NCBIfam" id="NF009525">
    <property type="entry name" value="PRK12887.1"/>
    <property type="match status" value="1"/>
</dbReference>
<evidence type="ECO:0000256" key="5">
    <source>
        <dbReference type="ARBA" id="ARBA00022989"/>
    </source>
</evidence>
<dbReference type="EC" id="2.5.1.115" evidence="8"/>
<feature type="transmembrane region" description="Helical" evidence="7">
    <location>
        <begin position="285"/>
        <end position="306"/>
    </location>
</feature>
<feature type="transmembrane region" description="Helical" evidence="7">
    <location>
        <begin position="59"/>
        <end position="79"/>
    </location>
</feature>
<dbReference type="InterPro" id="IPR044878">
    <property type="entry name" value="UbiA_sf"/>
</dbReference>
<dbReference type="Proteomes" id="UP000767446">
    <property type="component" value="Unassembled WGS sequence"/>
</dbReference>
<comment type="subcellular location">
    <subcellularLocation>
        <location evidence="1">Membrane</location>
        <topology evidence="1">Multi-pass membrane protein</topology>
    </subcellularLocation>
</comment>
<organism evidence="8 9">
    <name type="scientific">Gomphosphaeria aponina SAG 52.96 = DSM 107014</name>
    <dbReference type="NCBI Taxonomy" id="1521640"/>
    <lineage>
        <taxon>Bacteria</taxon>
        <taxon>Bacillati</taxon>
        <taxon>Cyanobacteriota</taxon>
        <taxon>Cyanophyceae</taxon>
        <taxon>Oscillatoriophycideae</taxon>
        <taxon>Chroococcales</taxon>
        <taxon>Gomphosphaeriaceae</taxon>
        <taxon>Gomphosphaeria</taxon>
    </lineage>
</organism>
<evidence type="ECO:0000256" key="3">
    <source>
        <dbReference type="ARBA" id="ARBA00022679"/>
    </source>
</evidence>
<evidence type="ECO:0000256" key="7">
    <source>
        <dbReference type="SAM" id="Phobius"/>
    </source>
</evidence>
<feature type="transmembrane region" description="Helical" evidence="7">
    <location>
        <begin position="29"/>
        <end position="47"/>
    </location>
</feature>
<evidence type="ECO:0000256" key="6">
    <source>
        <dbReference type="ARBA" id="ARBA00023136"/>
    </source>
</evidence>
<evidence type="ECO:0000256" key="4">
    <source>
        <dbReference type="ARBA" id="ARBA00022692"/>
    </source>
</evidence>
<dbReference type="InterPro" id="IPR000537">
    <property type="entry name" value="UbiA_prenyltransferase"/>
</dbReference>
<keyword evidence="3 8" id="KW-0808">Transferase</keyword>
<evidence type="ECO:0000313" key="9">
    <source>
        <dbReference type="Proteomes" id="UP000767446"/>
    </source>
</evidence>
<dbReference type="CDD" id="cd13960">
    <property type="entry name" value="PT_UbiA_HPT1"/>
    <property type="match status" value="1"/>
</dbReference>
<gene>
    <name evidence="8" type="ORF">DSM107014_08450</name>
</gene>
<keyword evidence="5 7" id="KW-1133">Transmembrane helix</keyword>
<feature type="transmembrane region" description="Helical" evidence="7">
    <location>
        <begin position="184"/>
        <end position="205"/>
    </location>
</feature>
<keyword evidence="4 7" id="KW-0812">Transmembrane</keyword>
<evidence type="ECO:0000313" key="8">
    <source>
        <dbReference type="EMBL" id="MBR8827918.1"/>
    </source>
</evidence>
<feature type="transmembrane region" description="Helical" evidence="7">
    <location>
        <begin position="256"/>
        <end position="273"/>
    </location>
</feature>
<dbReference type="AlphaFoldDB" id="A0A941GXV4"/>
<accession>A0A941GXV4</accession>
<feature type="transmembrane region" description="Helical" evidence="7">
    <location>
        <begin position="226"/>
        <end position="250"/>
    </location>
</feature>
<proteinExistence type="inferred from homology"/>
<dbReference type="Pfam" id="PF01040">
    <property type="entry name" value="UbiA"/>
    <property type="match status" value="1"/>
</dbReference>
<comment type="similarity">
    <text evidence="2">Belongs to the UbiA prenyltransferase family.</text>
</comment>
<evidence type="ECO:0000256" key="2">
    <source>
        <dbReference type="ARBA" id="ARBA00005985"/>
    </source>
</evidence>
<comment type="caution">
    <text evidence="8">The sequence shown here is derived from an EMBL/GenBank/DDBJ whole genome shotgun (WGS) entry which is preliminary data.</text>
</comment>
<dbReference type="PANTHER" id="PTHR43009:SF7">
    <property type="entry name" value="HOMOGENTISATE GERANYLGERANYLTRANSFERASE, CHLOROPLASTIC"/>
    <property type="match status" value="1"/>
</dbReference>
<reference evidence="8" key="1">
    <citation type="submission" date="2021-02" db="EMBL/GenBank/DDBJ databases">
        <title>Metagenome analyses of Stigonema ocellatum DSM 106950, Chlorogloea purpurea SAG 13.99 and Gomphosphaeria aponina DSM 107014.</title>
        <authorList>
            <person name="Marter P."/>
            <person name="Huang S."/>
        </authorList>
    </citation>
    <scope>NUCLEOTIDE SEQUENCE</scope>
    <source>
        <strain evidence="8">JP213</strain>
    </source>
</reference>
<feature type="transmembrane region" description="Helical" evidence="7">
    <location>
        <begin position="107"/>
        <end position="140"/>
    </location>
</feature>
<dbReference type="InterPro" id="IPR044502">
    <property type="entry name" value="AtHST-like"/>
</dbReference>
<dbReference type="GO" id="GO:0010176">
    <property type="term" value="F:homogentisate phytyltransferase activity"/>
    <property type="evidence" value="ECO:0007669"/>
    <property type="project" value="UniProtKB-EC"/>
</dbReference>
<protein>
    <submittedName>
        <fullName evidence="8">Homogentisate phytyltransferase</fullName>
        <ecNumber evidence="8">2.5.1.115</ecNumber>
    </submittedName>
</protein>
<dbReference type="EMBL" id="JADQBC010000048">
    <property type="protein sequence ID" value="MBR8827918.1"/>
    <property type="molecule type" value="Genomic_DNA"/>
</dbReference>
<evidence type="ECO:0000256" key="1">
    <source>
        <dbReference type="ARBA" id="ARBA00004141"/>
    </source>
</evidence>
<dbReference type="Gene3D" id="1.10.357.140">
    <property type="entry name" value="UbiA prenyltransferase"/>
    <property type="match status" value="1"/>
</dbReference>